<dbReference type="Proteomes" id="UP000469927">
    <property type="component" value="Unassembled WGS sequence"/>
</dbReference>
<proteinExistence type="predicted"/>
<keyword evidence="5" id="KW-1185">Reference proteome</keyword>
<gene>
    <name evidence="3" type="ORF">AUN14_09875</name>
    <name evidence="2" type="ORF">FZI19_08390</name>
</gene>
<dbReference type="EMBL" id="MSAE01000019">
    <property type="protein sequence ID" value="PUX14671.1"/>
    <property type="molecule type" value="Genomic_DNA"/>
</dbReference>
<evidence type="ECO:0000313" key="5">
    <source>
        <dbReference type="Proteomes" id="UP000469927"/>
    </source>
</evidence>
<evidence type="ECO:0000313" key="2">
    <source>
        <dbReference type="EMBL" id="KAB0882385.1"/>
    </source>
</evidence>
<comment type="caution">
    <text evidence="3">The sequence shown here is derived from an EMBL/GenBank/DDBJ whole genome shotgun (WGS) entry which is preliminary data.</text>
</comment>
<sequence length="184" mass="19962">MSAKNPTENAISELEMHWLDRTENSAARVIVWRVPASGECVLNGFFALQQHPEGRSLADLFLTLDTPFETGYGYSQALANDFLESVEATPDARPWTGEAFLPCFSAGALRAMLESFARARRRFHDANCHPETGCGQRHRGVQPLARAVARRPGSARAPAADGHHRTTALAAAGRRAPAAGFVAH</sequence>
<evidence type="ECO:0000313" key="3">
    <source>
        <dbReference type="EMBL" id="PUX14671.1"/>
    </source>
</evidence>
<dbReference type="OrthoDB" id="6637938at2"/>
<feature type="compositionally biased region" description="Low complexity" evidence="1">
    <location>
        <begin position="149"/>
        <end position="160"/>
    </location>
</feature>
<evidence type="ECO:0000256" key="1">
    <source>
        <dbReference type="SAM" id="MobiDB-lite"/>
    </source>
</evidence>
<name>A0A2T7AT42_9ENTR</name>
<dbReference type="EMBL" id="WAGD01000020">
    <property type="protein sequence ID" value="KAB0882385.1"/>
    <property type="molecule type" value="Genomic_DNA"/>
</dbReference>
<accession>A0A2T7AT42</accession>
<reference evidence="3 4" key="1">
    <citation type="submission" date="2016-12" db="EMBL/GenBank/DDBJ databases">
        <title>Analysis of the Molecular Diversity Among Cronobacter Species Isolated from Filth Flies Using a Pan Genomic DNA Microarray.</title>
        <authorList>
            <person name="Pava-Ripoll M."/>
            <person name="Tall B."/>
            <person name="Farber J."/>
            <person name="Fanning S."/>
            <person name="Lehner A."/>
            <person name="Stephan R."/>
            <person name="Pagotto F."/>
            <person name="Iverson C."/>
            <person name="Ziobro G."/>
            <person name="Miller A."/>
            <person name="Pearson R."/>
            <person name="Yan Q."/>
            <person name="Kim M."/>
            <person name="Jeong S."/>
            <person name="Park J."/>
            <person name="Jun S."/>
            <person name="Choi H."/>
            <person name="Chung T."/>
            <person name="Yoo Y."/>
            <person name="Park E."/>
            <person name="Hwang S."/>
            <person name="Lee B."/>
            <person name="Sathyamoorthy V."/>
            <person name="Carter L."/>
            <person name="Mammel M."/>
            <person name="Jackson S."/>
            <person name="Kothary M."/>
            <person name="Patel I."/>
            <person name="Grim C."/>
            <person name="Gopinath G."/>
            <person name="Gangiredla J."/>
            <person name="Chase H."/>
        </authorList>
    </citation>
    <scope>NUCLEOTIDE SEQUENCE [LARGE SCALE GENOMIC DNA]</scope>
    <source>
        <strain evidence="3 4">MOD1-Md1s</strain>
    </source>
</reference>
<protein>
    <submittedName>
        <fullName evidence="3">Uncharacterized protein</fullName>
    </submittedName>
</protein>
<dbReference type="Proteomes" id="UP000244378">
    <property type="component" value="Unassembled WGS sequence"/>
</dbReference>
<feature type="region of interest" description="Disordered" evidence="1">
    <location>
        <begin position="149"/>
        <end position="173"/>
    </location>
</feature>
<organism evidence="3 4">
    <name type="scientific">Cronobacter muytjensii</name>
    <dbReference type="NCBI Taxonomy" id="413501"/>
    <lineage>
        <taxon>Bacteria</taxon>
        <taxon>Pseudomonadati</taxon>
        <taxon>Pseudomonadota</taxon>
        <taxon>Gammaproteobacteria</taxon>
        <taxon>Enterobacterales</taxon>
        <taxon>Enterobacteriaceae</taxon>
        <taxon>Cronobacter</taxon>
    </lineage>
</organism>
<dbReference type="AlphaFoldDB" id="A0A2T7AT42"/>
<reference evidence="2 5" key="2">
    <citation type="submission" date="2019-08" db="EMBL/GenBank/DDBJ databases">
        <title>Prevalence, distribution, and phylogeny of type two toxin-antitoxin genes possessed by Cronobacter species where C. sakazakii homologs follow sequence type lineages.</title>
        <authorList>
            <person name="Finkelstein S."/>
            <person name="Negrete F."/>
            <person name="Jang H."/>
            <person name="Gopinath G.R."/>
            <person name="Tall B.D."/>
        </authorList>
    </citation>
    <scope>NUCLEOTIDE SEQUENCE [LARGE SCALE GENOMIC DNA]</scope>
    <source>
        <strain evidence="2 5">MOD1_GK1257</strain>
    </source>
</reference>
<dbReference type="RefSeq" id="WP_075193103.1">
    <property type="nucleotide sequence ID" value="NZ_JADKNN010000012.1"/>
</dbReference>
<evidence type="ECO:0000313" key="4">
    <source>
        <dbReference type="Proteomes" id="UP000244378"/>
    </source>
</evidence>